<dbReference type="Pfam" id="PF05362">
    <property type="entry name" value="Lon_C"/>
    <property type="match status" value="1"/>
</dbReference>
<dbReference type="GO" id="GO:0004252">
    <property type="term" value="F:serine-type endopeptidase activity"/>
    <property type="evidence" value="ECO:0007669"/>
    <property type="project" value="UniProtKB-UniRule"/>
</dbReference>
<evidence type="ECO:0000256" key="10">
    <source>
        <dbReference type="ARBA" id="ARBA00022840"/>
    </source>
</evidence>
<evidence type="ECO:0000256" key="6">
    <source>
        <dbReference type="ARBA" id="ARBA00022692"/>
    </source>
</evidence>
<evidence type="ECO:0000313" key="16">
    <source>
        <dbReference type="EMBL" id="EEZ92575.1"/>
    </source>
</evidence>
<dbReference type="InterPro" id="IPR002078">
    <property type="entry name" value="Sigma_54_int"/>
</dbReference>
<evidence type="ECO:0000256" key="14">
    <source>
        <dbReference type="RuleBase" id="RU369001"/>
    </source>
</evidence>
<name>D2EGD6_PARA4</name>
<dbReference type="InterPro" id="IPR027417">
    <property type="entry name" value="P-loop_NTPase"/>
</dbReference>
<comment type="function">
    <text evidence="14">ATP-dependent serine protease that mediates the selective degradation of mutant and abnormal proteins as well as certain short-lived regulatory proteins. Degrades polypeptides processively.</text>
</comment>
<dbReference type="GO" id="GO:0006508">
    <property type="term" value="P:proteolysis"/>
    <property type="evidence" value="ECO:0007669"/>
    <property type="project" value="UniProtKB-KW"/>
</dbReference>
<dbReference type="PRINTS" id="PR00830">
    <property type="entry name" value="ENDOLAPTASE"/>
</dbReference>
<dbReference type="Gene3D" id="1.10.8.60">
    <property type="match status" value="1"/>
</dbReference>
<comment type="subcellular location">
    <subcellularLocation>
        <location evidence="1 14">Cell membrane</location>
        <topology evidence="1 14">Multi-pass membrane protein</topology>
    </subcellularLocation>
</comment>
<dbReference type="EMBL" id="GG730073">
    <property type="protein sequence ID" value="EEZ92575.1"/>
    <property type="molecule type" value="Genomic_DNA"/>
</dbReference>
<keyword evidence="6 14" id="KW-0812">Transmembrane</keyword>
<dbReference type="AlphaFoldDB" id="D2EGD6"/>
<dbReference type="Pfam" id="PF00158">
    <property type="entry name" value="Sigma54_activat"/>
    <property type="match status" value="1"/>
</dbReference>
<evidence type="ECO:0000256" key="2">
    <source>
        <dbReference type="ARBA" id="ARBA00009579"/>
    </source>
</evidence>
<keyword evidence="7 14" id="KW-0547">Nucleotide-binding</keyword>
<proteinExistence type="inferred from homology"/>
<evidence type="ECO:0000256" key="11">
    <source>
        <dbReference type="ARBA" id="ARBA00022989"/>
    </source>
</evidence>
<evidence type="ECO:0000256" key="5">
    <source>
        <dbReference type="ARBA" id="ARBA00022670"/>
    </source>
</evidence>
<dbReference type="GO" id="GO:0005524">
    <property type="term" value="F:ATP binding"/>
    <property type="evidence" value="ECO:0007669"/>
    <property type="project" value="UniProtKB-UniRule"/>
</dbReference>
<evidence type="ECO:0000256" key="13">
    <source>
        <dbReference type="ARBA" id="ARBA00026070"/>
    </source>
</evidence>
<protein>
    <recommendedName>
        <fullName evidence="3 14">Archaeal Lon protease</fullName>
        <ecNumber evidence="14">3.4.21.-</ecNumber>
    </recommendedName>
    <alternativeName>
        <fullName evidence="14">ATP-dependent protease La homolog</fullName>
    </alternativeName>
</protein>
<dbReference type="PANTHER" id="PTHR10046">
    <property type="entry name" value="ATP DEPENDENT LON PROTEASE FAMILY MEMBER"/>
    <property type="match status" value="1"/>
</dbReference>
<dbReference type="GO" id="GO:0004176">
    <property type="term" value="F:ATP-dependent peptidase activity"/>
    <property type="evidence" value="ECO:0007669"/>
    <property type="project" value="UniProtKB-UniRule"/>
</dbReference>
<reference evidence="16 17" key="1">
    <citation type="journal article" date="2010" name="Proc. Natl. Acad. Sci. U.S.A.">
        <title>Enigmatic, ultrasmall, uncultivated Archaea.</title>
        <authorList>
            <person name="Baker B.J."/>
            <person name="Comolli L.R."/>
            <person name="Dick G.J."/>
            <person name="Hauser L.J."/>
            <person name="Hyatt D."/>
            <person name="Dill B.D."/>
            <person name="Land M.L."/>
            <person name="Verberkmoes N.C."/>
            <person name="Hettich R.L."/>
            <person name="Banfield J.F."/>
        </authorList>
    </citation>
    <scope>NUCLEOTIDE SEQUENCE [LARGE SCALE GENOMIC DNA]</scope>
</reference>
<dbReference type="InterPro" id="IPR014721">
    <property type="entry name" value="Ribsml_uS5_D2-typ_fold_subgr"/>
</dbReference>
<dbReference type="Gene3D" id="3.30.230.10">
    <property type="match status" value="1"/>
</dbReference>
<dbReference type="InterPro" id="IPR020568">
    <property type="entry name" value="Ribosomal_Su5_D2-typ_SF"/>
</dbReference>
<dbReference type="SMART" id="SM00382">
    <property type="entry name" value="AAA"/>
    <property type="match status" value="1"/>
</dbReference>
<dbReference type="MEROPS" id="S16.A11"/>
<dbReference type="GO" id="GO:0005886">
    <property type="term" value="C:plasma membrane"/>
    <property type="evidence" value="ECO:0007669"/>
    <property type="project" value="UniProtKB-SubCell"/>
</dbReference>
<evidence type="ECO:0000256" key="8">
    <source>
        <dbReference type="ARBA" id="ARBA00022801"/>
    </source>
</evidence>
<dbReference type="NCBIfam" id="TIGR00764">
    <property type="entry name" value="lon_rel"/>
    <property type="match status" value="1"/>
</dbReference>
<keyword evidence="11 14" id="KW-1133">Transmembrane helix</keyword>
<feature type="transmembrane region" description="Helical" evidence="14">
    <location>
        <begin position="151"/>
        <end position="172"/>
    </location>
</feature>
<dbReference type="InterPro" id="IPR008269">
    <property type="entry name" value="Lon_proteolytic"/>
</dbReference>
<comment type="subunit">
    <text evidence="13 14">Homohexamer. Organized in a ring with a central cavity.</text>
</comment>
<keyword evidence="5 14" id="KW-0645">Protease</keyword>
<sequence length="641" mass="69220">MDNNFSISFKTTDDIKIPPKIVDQVIGQEDAVEIIKKAAIQRRNVLLVGAPGTGKSMLGQALSQLLPAEKLVDILAFPNPKDENEPTIKSVPAGEGKRIVNQAKARNMSALGGGNNMIIFLGFIVAFFIATYVVSIVVSDQKNPILAAANQISGTLFIITMLIGFLFVLLMYRLGRTSLKTTVPTPKLLLDNSSAKYAPFIDATGAKEGALLGDVQHDPFQSGGLGTPAHERVVLGDIHKANGGVLFIDEIANLSPETQIQLLTAMQEKKLTITGRSERSAGAMVKTNPVPCDFILVGAGNPNTLSEMSPALRSRIRGYGYEIYMNETMPDTLENRDKIARFVAQEISKDKKIPPFSRDAVIEILNEARRKSNRKESLTLKLRELGGTIRVAGDIAVENKHSVVTRDDVLKSKSYAGSFEQQIASRYIKEKKDYDVIQVKGSRIGRVNGLAVIENSDSGLMLPIEAIVTKSMRRGSGEIIATGKLGEIAQEAVKNVSAIVKLYSNKPLTDYDIHIQFLQAYSGVEGDSASVSVAISILSALTNIPIKQSIAMTGSLSIWGEVLPVGGVSAKVEAAINAGIKEVIIPASNIDDLVLSDPKVIKITAADSIIDVIENAMVDNAQKTKLLNTIKKSLKIKHDKK</sequence>
<evidence type="ECO:0000256" key="7">
    <source>
        <dbReference type="ARBA" id="ARBA00022741"/>
    </source>
</evidence>
<evidence type="ECO:0000259" key="15">
    <source>
        <dbReference type="PROSITE" id="PS51786"/>
    </source>
</evidence>
<evidence type="ECO:0000256" key="1">
    <source>
        <dbReference type="ARBA" id="ARBA00004651"/>
    </source>
</evidence>
<dbReference type="PROSITE" id="PS51786">
    <property type="entry name" value="LON_PROTEOLYTIC"/>
    <property type="match status" value="1"/>
</dbReference>
<evidence type="ECO:0000256" key="4">
    <source>
        <dbReference type="ARBA" id="ARBA00022475"/>
    </source>
</evidence>
<dbReference type="InterPro" id="IPR003593">
    <property type="entry name" value="AAA+_ATPase"/>
</dbReference>
<dbReference type="SUPFAM" id="SSF52540">
    <property type="entry name" value="P-loop containing nucleoside triphosphate hydrolases"/>
    <property type="match status" value="1"/>
</dbReference>
<evidence type="ECO:0000256" key="9">
    <source>
        <dbReference type="ARBA" id="ARBA00022825"/>
    </source>
</evidence>
<organism evidence="16 17">
    <name type="scientific">Candidatus Parvarchaeum acidiphilum ARMAN-4</name>
    <dbReference type="NCBI Taxonomy" id="662760"/>
    <lineage>
        <taxon>Archaea</taxon>
        <taxon>Candidatus Parvarchaeota</taxon>
        <taxon>Candidatus Parvarchaeum</taxon>
    </lineage>
</organism>
<dbReference type="Pfam" id="PF01078">
    <property type="entry name" value="Mg_chelatase"/>
    <property type="match status" value="1"/>
</dbReference>
<keyword evidence="10 14" id="KW-0067">ATP-binding</keyword>
<evidence type="ECO:0000313" key="17">
    <source>
        <dbReference type="Proteomes" id="UP000009375"/>
    </source>
</evidence>
<evidence type="ECO:0000256" key="12">
    <source>
        <dbReference type="ARBA" id="ARBA00023136"/>
    </source>
</evidence>
<keyword evidence="4 14" id="KW-1003">Cell membrane</keyword>
<accession>D2EGD6</accession>
<dbReference type="GO" id="GO:0030163">
    <property type="term" value="P:protein catabolic process"/>
    <property type="evidence" value="ECO:0007669"/>
    <property type="project" value="UniProtKB-UniRule"/>
</dbReference>
<dbReference type="SUPFAM" id="SSF54211">
    <property type="entry name" value="Ribosomal protein S5 domain 2-like"/>
    <property type="match status" value="1"/>
</dbReference>
<feature type="domain" description="Lon proteolytic" evidence="15">
    <location>
        <begin position="441"/>
        <end position="619"/>
    </location>
</feature>
<keyword evidence="8 14" id="KW-0378">Hydrolase</keyword>
<evidence type="ECO:0000256" key="3">
    <source>
        <dbReference type="ARBA" id="ARBA00022016"/>
    </source>
</evidence>
<dbReference type="InterPro" id="IPR004663">
    <property type="entry name" value="Lon_arc"/>
</dbReference>
<dbReference type="Proteomes" id="UP000009375">
    <property type="component" value="Unassembled WGS sequence"/>
</dbReference>
<dbReference type="Gene3D" id="3.40.50.300">
    <property type="entry name" value="P-loop containing nucleotide triphosphate hydrolases"/>
    <property type="match status" value="2"/>
</dbReference>
<dbReference type="EC" id="3.4.21.-" evidence="14"/>
<keyword evidence="9 14" id="KW-0720">Serine protease</keyword>
<gene>
    <name evidence="16" type="ORF">BJBARM4_0835</name>
</gene>
<comment type="similarity">
    <text evidence="2 14">Belongs to the peptidase S16 family. Archaeal LonB subfamily.</text>
</comment>
<keyword evidence="12 14" id="KW-0472">Membrane</keyword>
<dbReference type="InterPro" id="IPR000523">
    <property type="entry name" value="Mg_chelatse_chII-like_cat_dom"/>
</dbReference>
<dbReference type="GO" id="GO:0006355">
    <property type="term" value="P:regulation of DNA-templated transcription"/>
    <property type="evidence" value="ECO:0007669"/>
    <property type="project" value="InterPro"/>
</dbReference>
<dbReference type="InterPro" id="IPR027065">
    <property type="entry name" value="Lon_Prtase"/>
</dbReference>
<feature type="transmembrane region" description="Helical" evidence="14">
    <location>
        <begin position="118"/>
        <end position="139"/>
    </location>
</feature>